<evidence type="ECO:0000256" key="4">
    <source>
        <dbReference type="ARBA" id="ARBA00022989"/>
    </source>
</evidence>
<reference evidence="7" key="1">
    <citation type="journal article" date="2013" name="Genetics">
        <title>The draft genome and transcriptome of Panagrellus redivivus are shaped by the harsh demands of a free-living lifestyle.</title>
        <authorList>
            <person name="Srinivasan J."/>
            <person name="Dillman A.R."/>
            <person name="Macchietto M.G."/>
            <person name="Heikkinen L."/>
            <person name="Lakso M."/>
            <person name="Fracchia K.M."/>
            <person name="Antoshechkin I."/>
            <person name="Mortazavi A."/>
            <person name="Wong G."/>
            <person name="Sternberg P.W."/>
        </authorList>
    </citation>
    <scope>NUCLEOTIDE SEQUENCE [LARGE SCALE GENOMIC DNA]</scope>
    <source>
        <strain evidence="7">MT8872</strain>
    </source>
</reference>
<proteinExistence type="inferred from homology"/>
<feature type="transmembrane region" description="Helical" evidence="6">
    <location>
        <begin position="193"/>
        <end position="215"/>
    </location>
</feature>
<feature type="transmembrane region" description="Helical" evidence="6">
    <location>
        <begin position="127"/>
        <end position="145"/>
    </location>
</feature>
<dbReference type="Pfam" id="PF03125">
    <property type="entry name" value="Sre"/>
    <property type="match status" value="1"/>
</dbReference>
<dbReference type="Pfam" id="PF10292">
    <property type="entry name" value="7TM_GPCR_Srab"/>
    <property type="match status" value="1"/>
</dbReference>
<keyword evidence="3 6" id="KW-0812">Transmembrane</keyword>
<dbReference type="PROSITE" id="PS51257">
    <property type="entry name" value="PROKAR_LIPOPROTEIN"/>
    <property type="match status" value="1"/>
</dbReference>
<comment type="subcellular location">
    <subcellularLocation>
        <location evidence="1">Membrane</location>
        <topology evidence="1">Multi-pass membrane protein</topology>
    </subcellularLocation>
</comment>
<dbReference type="PANTHER" id="PTHR47518">
    <property type="entry name" value="SERPENTINE RECEPTOR CLASS EPSILON-13-RELATED"/>
    <property type="match status" value="1"/>
</dbReference>
<evidence type="ECO:0000313" key="8">
    <source>
        <dbReference type="WBParaSite" id="Pan_g5940.t1"/>
    </source>
</evidence>
<dbReference type="InterPro" id="IPR052854">
    <property type="entry name" value="Serpentine_rcpt_epsilon"/>
</dbReference>
<comment type="similarity">
    <text evidence="2">Belongs to the nematode receptor-like protein sre family.</text>
</comment>
<feature type="transmembrane region" description="Helical" evidence="6">
    <location>
        <begin position="407"/>
        <end position="428"/>
    </location>
</feature>
<dbReference type="GO" id="GO:0016020">
    <property type="term" value="C:membrane"/>
    <property type="evidence" value="ECO:0007669"/>
    <property type="project" value="UniProtKB-SubCell"/>
</dbReference>
<feature type="transmembrane region" description="Helical" evidence="6">
    <location>
        <begin position="254"/>
        <end position="275"/>
    </location>
</feature>
<evidence type="ECO:0000256" key="1">
    <source>
        <dbReference type="ARBA" id="ARBA00004141"/>
    </source>
</evidence>
<feature type="transmembrane region" description="Helical" evidence="6">
    <location>
        <begin position="290"/>
        <end position="309"/>
    </location>
</feature>
<feature type="transmembrane region" description="Helical" evidence="6">
    <location>
        <begin position="165"/>
        <end position="187"/>
    </location>
</feature>
<feature type="transmembrane region" description="Helical" evidence="6">
    <location>
        <begin position="85"/>
        <end position="107"/>
    </location>
</feature>
<accession>A0A7E4ZZR5</accession>
<feature type="transmembrane region" description="Helical" evidence="6">
    <location>
        <begin position="468"/>
        <end position="490"/>
    </location>
</feature>
<name>A0A7E4ZZR5_PANRE</name>
<dbReference type="GO" id="GO:0007606">
    <property type="term" value="P:sensory perception of chemical stimulus"/>
    <property type="evidence" value="ECO:0007669"/>
    <property type="project" value="InterPro"/>
</dbReference>
<dbReference type="AlphaFoldDB" id="A0A7E4ZZR5"/>
<reference evidence="8" key="2">
    <citation type="submission" date="2020-10" db="UniProtKB">
        <authorList>
            <consortium name="WormBaseParasite"/>
        </authorList>
    </citation>
    <scope>IDENTIFICATION</scope>
</reference>
<evidence type="ECO:0000256" key="3">
    <source>
        <dbReference type="ARBA" id="ARBA00022692"/>
    </source>
</evidence>
<dbReference type="InterPro" id="IPR004151">
    <property type="entry name" value="7TM_GPCR_serpentine_rcpt_Sre"/>
</dbReference>
<sequence length="594" mass="67744">MSATRFFVITMLLIGVIFVIGCIGTFIYIEVIGDGNLVRSALRYPGDPIGVIGLTLEGIIAFFAIVVGVVWYYDLCQADTILHFNMRLICHTFCFGLIVLGVSRYVLFPEAVETGTLPTMVIHFATHYHNIVLVQNNLNPVLLALERYVATVQVKDYERKIAGKLTAFGILVSWVISMFYYILQMYFVNKLMLVLLLLSNIIYVVIVVIMMMIYFKLYKMNISHFTSTMANSALSERYQTAENIRLLRAIMKCITFNLIGNTLIVTYYFLLVWYIATQPGKIYLCLLDNVWNVTVAFETLLMPLPFLSATGRLKKIRKFIVYAEAVKNGTMPRIVLHAAIHGHNIALVQNNFNPILLAIERCMATVMVTTYEKRVSGKVTTGMIFISWFLSMLYYNLQMWLSNARFFILMALTNVFYVVIAVVGMIIYHRLYKINLAHYAKTMAGGPLSERYQTAENIRLLRTIIKCIGVNIVANVFISFYYLMLVWILATKPDAIYMSVLDNVWNCTVALEAACLPLPFLSLTGRFEKIQTYYATHFKSHKRTAPISETTFSHTTDPTKTVMKSVTGKDVPMTANQGEYFEIFNEAWKKGRKT</sequence>
<feature type="transmembrane region" description="Helical" evidence="6">
    <location>
        <begin position="375"/>
        <end position="395"/>
    </location>
</feature>
<evidence type="ECO:0000256" key="6">
    <source>
        <dbReference type="SAM" id="Phobius"/>
    </source>
</evidence>
<evidence type="ECO:0000256" key="5">
    <source>
        <dbReference type="ARBA" id="ARBA00023136"/>
    </source>
</evidence>
<organism evidence="7 8">
    <name type="scientific">Panagrellus redivivus</name>
    <name type="common">Microworm</name>
    <dbReference type="NCBI Taxonomy" id="6233"/>
    <lineage>
        <taxon>Eukaryota</taxon>
        <taxon>Metazoa</taxon>
        <taxon>Ecdysozoa</taxon>
        <taxon>Nematoda</taxon>
        <taxon>Chromadorea</taxon>
        <taxon>Rhabditida</taxon>
        <taxon>Tylenchina</taxon>
        <taxon>Panagrolaimomorpha</taxon>
        <taxon>Panagrolaimoidea</taxon>
        <taxon>Panagrolaimidae</taxon>
        <taxon>Panagrellus</taxon>
    </lineage>
</organism>
<dbReference type="Proteomes" id="UP000492821">
    <property type="component" value="Unassembled WGS sequence"/>
</dbReference>
<feature type="transmembrane region" description="Helical" evidence="6">
    <location>
        <begin position="7"/>
        <end position="29"/>
    </location>
</feature>
<evidence type="ECO:0000256" key="2">
    <source>
        <dbReference type="ARBA" id="ARBA00006803"/>
    </source>
</evidence>
<dbReference type="SUPFAM" id="SSF81321">
    <property type="entry name" value="Family A G protein-coupled receptor-like"/>
    <property type="match status" value="1"/>
</dbReference>
<keyword evidence="4 6" id="KW-1133">Transmembrane helix</keyword>
<evidence type="ECO:0000313" key="7">
    <source>
        <dbReference type="Proteomes" id="UP000492821"/>
    </source>
</evidence>
<protein>
    <submittedName>
        <fullName evidence="8">Gustatory receptor</fullName>
    </submittedName>
</protein>
<keyword evidence="5 6" id="KW-0472">Membrane</keyword>
<dbReference type="WBParaSite" id="Pan_g5940.t1">
    <property type="protein sequence ID" value="Pan_g5940.t1"/>
    <property type="gene ID" value="Pan_g5940"/>
</dbReference>
<dbReference type="InterPro" id="IPR019408">
    <property type="entry name" value="7TM_GPCR_serpentine_rcpt_Srab"/>
</dbReference>
<keyword evidence="7" id="KW-1185">Reference proteome</keyword>
<dbReference type="PANTHER" id="PTHR47518:SF9">
    <property type="entry name" value="SERPENTINE RECEPTOR, CLASS T"/>
    <property type="match status" value="1"/>
</dbReference>
<feature type="transmembrane region" description="Helical" evidence="6">
    <location>
        <begin position="49"/>
        <end position="73"/>
    </location>
</feature>